<dbReference type="PANTHER" id="PTHR33169">
    <property type="entry name" value="PADR-FAMILY TRANSCRIPTIONAL REGULATOR"/>
    <property type="match status" value="1"/>
</dbReference>
<reference evidence="2 3" key="1">
    <citation type="submission" date="2024-09" db="EMBL/GenBank/DDBJ databases">
        <authorList>
            <person name="Sun Q."/>
            <person name="Mori K."/>
        </authorList>
    </citation>
    <scope>NUCLEOTIDE SEQUENCE [LARGE SCALE GENOMIC DNA]</scope>
    <source>
        <strain evidence="2 3">TISTR 2452</strain>
    </source>
</reference>
<dbReference type="Pfam" id="PF03551">
    <property type="entry name" value="PadR"/>
    <property type="match status" value="1"/>
</dbReference>
<dbReference type="SUPFAM" id="SSF46785">
    <property type="entry name" value="Winged helix' DNA-binding domain"/>
    <property type="match status" value="1"/>
</dbReference>
<sequence length="201" mass="23002">MSMKLLILGLLMEGDLHPYEIRKIIKSRSWDEHFKLRDGSLYYAVDALRGGGLIEPAEIVPAPGEGRPDKIIYRITESGQDAFFELLYAQFEQESGVPHPFFFALPFVRYADPIRVEALIHKQVDASSRRIDRLRSVLELKEPYLPGGPALMIRGMVQFIEAEQRWLADLLDAARSGELFTGPKWTHEEIEAYLSRRATDQ</sequence>
<dbReference type="InterPro" id="IPR036388">
    <property type="entry name" value="WH-like_DNA-bd_sf"/>
</dbReference>
<protein>
    <submittedName>
        <fullName evidence="2">PadR family transcriptional regulator</fullName>
    </submittedName>
</protein>
<evidence type="ECO:0000313" key="2">
    <source>
        <dbReference type="EMBL" id="MFB9325081.1"/>
    </source>
</evidence>
<dbReference type="InterPro" id="IPR036390">
    <property type="entry name" value="WH_DNA-bd_sf"/>
</dbReference>
<dbReference type="PANTHER" id="PTHR33169:SF27">
    <property type="entry name" value="TRANSCRIPTIONAL REGULATOR PADR FAMILY PROTEIN"/>
    <property type="match status" value="1"/>
</dbReference>
<dbReference type="InterPro" id="IPR005149">
    <property type="entry name" value="Tscrpt_reg_PadR_N"/>
</dbReference>
<comment type="caution">
    <text evidence="2">The sequence shown here is derived from an EMBL/GenBank/DDBJ whole genome shotgun (WGS) entry which is preliminary data.</text>
</comment>
<evidence type="ECO:0000259" key="1">
    <source>
        <dbReference type="Pfam" id="PF03551"/>
    </source>
</evidence>
<organism evidence="2 3">
    <name type="scientific">Paenibacillus aurantiacus</name>
    <dbReference type="NCBI Taxonomy" id="1936118"/>
    <lineage>
        <taxon>Bacteria</taxon>
        <taxon>Bacillati</taxon>
        <taxon>Bacillota</taxon>
        <taxon>Bacilli</taxon>
        <taxon>Bacillales</taxon>
        <taxon>Paenibacillaceae</taxon>
        <taxon>Paenibacillus</taxon>
    </lineage>
</organism>
<gene>
    <name evidence="2" type="ORF">ACFFSY_03985</name>
</gene>
<dbReference type="Gene3D" id="1.10.10.10">
    <property type="entry name" value="Winged helix-like DNA-binding domain superfamily/Winged helix DNA-binding domain"/>
    <property type="match status" value="1"/>
</dbReference>
<dbReference type="Proteomes" id="UP001589747">
    <property type="component" value="Unassembled WGS sequence"/>
</dbReference>
<name>A0ABV5KIN4_9BACL</name>
<dbReference type="InterPro" id="IPR052509">
    <property type="entry name" value="Metal_resp_DNA-bind_regulator"/>
</dbReference>
<dbReference type="RefSeq" id="WP_377490211.1">
    <property type="nucleotide sequence ID" value="NZ_JBHMDO010000008.1"/>
</dbReference>
<proteinExistence type="predicted"/>
<keyword evidence="3" id="KW-1185">Reference proteome</keyword>
<accession>A0ABV5KIN4</accession>
<feature type="domain" description="Transcription regulator PadR N-terminal" evidence="1">
    <location>
        <begin position="7"/>
        <end position="83"/>
    </location>
</feature>
<evidence type="ECO:0000313" key="3">
    <source>
        <dbReference type="Proteomes" id="UP001589747"/>
    </source>
</evidence>
<dbReference type="EMBL" id="JBHMDO010000008">
    <property type="protein sequence ID" value="MFB9325081.1"/>
    <property type="molecule type" value="Genomic_DNA"/>
</dbReference>